<evidence type="ECO:0000256" key="2">
    <source>
        <dbReference type="ARBA" id="ARBA00006275"/>
    </source>
</evidence>
<dbReference type="OrthoDB" id="5694214at2"/>
<dbReference type="Pfam" id="PF07980">
    <property type="entry name" value="SusD_RagB"/>
    <property type="match status" value="1"/>
</dbReference>
<gene>
    <name evidence="8" type="ORF">D3H65_19020</name>
</gene>
<dbReference type="InterPro" id="IPR011990">
    <property type="entry name" value="TPR-like_helical_dom_sf"/>
</dbReference>
<comment type="subcellular location">
    <subcellularLocation>
        <location evidence="1">Cell outer membrane</location>
    </subcellularLocation>
</comment>
<dbReference type="Gene3D" id="1.25.40.390">
    <property type="match status" value="1"/>
</dbReference>
<evidence type="ECO:0000256" key="4">
    <source>
        <dbReference type="ARBA" id="ARBA00023136"/>
    </source>
</evidence>
<dbReference type="Pfam" id="PF14322">
    <property type="entry name" value="SusD-like_3"/>
    <property type="match status" value="1"/>
</dbReference>
<accession>A0A3B7MW99</accession>
<comment type="similarity">
    <text evidence="2">Belongs to the SusD family.</text>
</comment>
<dbReference type="InterPro" id="IPR033985">
    <property type="entry name" value="SusD-like_N"/>
</dbReference>
<feature type="domain" description="SusD-like N-terminal" evidence="7">
    <location>
        <begin position="86"/>
        <end position="222"/>
    </location>
</feature>
<reference evidence="8 9" key="1">
    <citation type="submission" date="2018-09" db="EMBL/GenBank/DDBJ databases">
        <title>Genome sequencing of strain 6GH32-13.</title>
        <authorList>
            <person name="Weon H.-Y."/>
            <person name="Heo J."/>
            <person name="Kwon S.-W."/>
        </authorList>
    </citation>
    <scope>NUCLEOTIDE SEQUENCE [LARGE SCALE GENOMIC DNA]</scope>
    <source>
        <strain evidence="8 9">5GH32-13</strain>
    </source>
</reference>
<evidence type="ECO:0000256" key="5">
    <source>
        <dbReference type="ARBA" id="ARBA00023237"/>
    </source>
</evidence>
<dbReference type="SUPFAM" id="SSF48452">
    <property type="entry name" value="TPR-like"/>
    <property type="match status" value="1"/>
</dbReference>
<evidence type="ECO:0000313" key="9">
    <source>
        <dbReference type="Proteomes" id="UP000263900"/>
    </source>
</evidence>
<dbReference type="InterPro" id="IPR012944">
    <property type="entry name" value="SusD_RagB_dom"/>
</dbReference>
<dbReference type="EMBL" id="CP032157">
    <property type="protein sequence ID" value="AXY75945.1"/>
    <property type="molecule type" value="Genomic_DNA"/>
</dbReference>
<keyword evidence="9" id="KW-1185">Reference proteome</keyword>
<evidence type="ECO:0000256" key="3">
    <source>
        <dbReference type="ARBA" id="ARBA00022729"/>
    </source>
</evidence>
<keyword evidence="3" id="KW-0732">Signal</keyword>
<evidence type="ECO:0000259" key="7">
    <source>
        <dbReference type="Pfam" id="PF14322"/>
    </source>
</evidence>
<dbReference type="AlphaFoldDB" id="A0A3B7MW99"/>
<evidence type="ECO:0000259" key="6">
    <source>
        <dbReference type="Pfam" id="PF07980"/>
    </source>
</evidence>
<dbReference type="PROSITE" id="PS51257">
    <property type="entry name" value="PROKAR_LIPOPROTEIN"/>
    <property type="match status" value="1"/>
</dbReference>
<evidence type="ECO:0000256" key="1">
    <source>
        <dbReference type="ARBA" id="ARBA00004442"/>
    </source>
</evidence>
<dbReference type="GO" id="GO:0009279">
    <property type="term" value="C:cell outer membrane"/>
    <property type="evidence" value="ECO:0007669"/>
    <property type="project" value="UniProtKB-SubCell"/>
</dbReference>
<dbReference type="RefSeq" id="WP_119051824.1">
    <property type="nucleotide sequence ID" value="NZ_CP032157.1"/>
</dbReference>
<sequence length="648" mass="73308">MKKLVILLLTVSPLLFSLSCKKFIEEDQVSTLTYEYFKTDLGLEDLVRSAYSPLRYKFDNEQAYCLWNFGIDEFILGDQFNYSYYNTYEPRLNAADNFLNGFWVNNYGAINRCNLGIQLLNEFNNPTSKILGTDAQKNQRLGELRFLRGYYYFQLVQQFGGVPLVLNSSDSIRTDFPRSSIADVYNAIIPDLKFASDNLNTAADVGRALKGSADHFLAKVYLTRGSAVTDQRGQKATDMDSAAYYADLVISSNKFILEPDYMNLWAVVYPKGYPNTTVTIGTPPYNFDGVSGVASGETSKLSASNNSKEIIFAAQFSTNIGLASPSGSTAGGNRTHEYFTCQYDGGIPGLIRNSDNFNGRPFRRMGPSDYTIDLFDRKNDSRFYKSFRTTFYANTTGGKTPVGDTIAQFIVNDKNTTLTAAQVAGARYITYARYYRDASNNLQQGFNNNKYLSLVKHFDPIRLTSAFNEERGVRNGILARLAETYLIAAEAYGRKGNYVKALEYINKIRQRAAYHANEFRNPATWMYDGSTKGDVTDTYANLMATDVLFTTNAPSENYPPGVGSTEERFIHFMLNERTRELLGEFCRWEDLVRTELLYSRTKLFNKDATSIMPYHKLRPIPQQQIDLTTQNGQLMDATQKKNYQNPGY</sequence>
<name>A0A3B7MW99_9BACT</name>
<keyword evidence="5" id="KW-0998">Cell outer membrane</keyword>
<organism evidence="8 9">
    <name type="scientific">Paraflavitalea soli</name>
    <dbReference type="NCBI Taxonomy" id="2315862"/>
    <lineage>
        <taxon>Bacteria</taxon>
        <taxon>Pseudomonadati</taxon>
        <taxon>Bacteroidota</taxon>
        <taxon>Chitinophagia</taxon>
        <taxon>Chitinophagales</taxon>
        <taxon>Chitinophagaceae</taxon>
        <taxon>Paraflavitalea</taxon>
    </lineage>
</organism>
<keyword evidence="4" id="KW-0472">Membrane</keyword>
<feature type="domain" description="RagB/SusD" evidence="6">
    <location>
        <begin position="358"/>
        <end position="628"/>
    </location>
</feature>
<dbReference type="Proteomes" id="UP000263900">
    <property type="component" value="Chromosome"/>
</dbReference>
<evidence type="ECO:0000313" key="8">
    <source>
        <dbReference type="EMBL" id="AXY75945.1"/>
    </source>
</evidence>
<protein>
    <submittedName>
        <fullName evidence="8">RagB/SusD family nutrient uptake outer membrane protein</fullName>
    </submittedName>
</protein>
<proteinExistence type="inferred from homology"/>
<dbReference type="KEGG" id="pseg:D3H65_19020"/>